<evidence type="ECO:0000256" key="1">
    <source>
        <dbReference type="ARBA" id="ARBA00004141"/>
    </source>
</evidence>
<proteinExistence type="predicted"/>
<feature type="transmembrane region" description="Helical" evidence="5">
    <location>
        <begin position="64"/>
        <end position="85"/>
    </location>
</feature>
<dbReference type="SUPFAM" id="SSF48452">
    <property type="entry name" value="TPR-like"/>
    <property type="match status" value="1"/>
</dbReference>
<dbReference type="GO" id="GO:0016020">
    <property type="term" value="C:membrane"/>
    <property type="evidence" value="ECO:0007669"/>
    <property type="project" value="UniProtKB-SubCell"/>
</dbReference>
<feature type="transmembrane region" description="Helical" evidence="5">
    <location>
        <begin position="120"/>
        <end position="142"/>
    </location>
</feature>
<comment type="subcellular location">
    <subcellularLocation>
        <location evidence="1">Membrane</location>
        <topology evidence="1">Multi-pass membrane protein</topology>
    </subcellularLocation>
</comment>
<dbReference type="PANTHER" id="PTHR37422">
    <property type="entry name" value="TEICHURONIC ACID BIOSYNTHESIS PROTEIN TUAE"/>
    <property type="match status" value="1"/>
</dbReference>
<accession>A0A644X0J8</accession>
<dbReference type="EMBL" id="VSSQ01001596">
    <property type="protein sequence ID" value="MPM09660.1"/>
    <property type="molecule type" value="Genomic_DNA"/>
</dbReference>
<dbReference type="InterPro" id="IPR007016">
    <property type="entry name" value="O-antigen_ligase-rel_domated"/>
</dbReference>
<evidence type="ECO:0000259" key="6">
    <source>
        <dbReference type="Pfam" id="PF04932"/>
    </source>
</evidence>
<feature type="transmembrane region" description="Helical" evidence="5">
    <location>
        <begin position="218"/>
        <end position="234"/>
    </location>
</feature>
<dbReference type="AlphaFoldDB" id="A0A644X0J8"/>
<reference evidence="7" key="1">
    <citation type="submission" date="2019-08" db="EMBL/GenBank/DDBJ databases">
        <authorList>
            <person name="Kucharzyk K."/>
            <person name="Murdoch R.W."/>
            <person name="Higgins S."/>
            <person name="Loffler F."/>
        </authorList>
    </citation>
    <scope>NUCLEOTIDE SEQUENCE</scope>
</reference>
<evidence type="ECO:0000256" key="4">
    <source>
        <dbReference type="ARBA" id="ARBA00023136"/>
    </source>
</evidence>
<evidence type="ECO:0000256" key="5">
    <source>
        <dbReference type="SAM" id="Phobius"/>
    </source>
</evidence>
<organism evidence="7">
    <name type="scientific">bioreactor metagenome</name>
    <dbReference type="NCBI Taxonomy" id="1076179"/>
    <lineage>
        <taxon>unclassified sequences</taxon>
        <taxon>metagenomes</taxon>
        <taxon>ecological metagenomes</taxon>
    </lineage>
</organism>
<comment type="caution">
    <text evidence="7">The sequence shown here is derived from an EMBL/GenBank/DDBJ whole genome shotgun (WGS) entry which is preliminary data.</text>
</comment>
<feature type="transmembrane region" description="Helical" evidence="5">
    <location>
        <begin position="91"/>
        <end position="108"/>
    </location>
</feature>
<feature type="transmembrane region" description="Helical" evidence="5">
    <location>
        <begin position="38"/>
        <end position="57"/>
    </location>
</feature>
<feature type="transmembrane region" description="Helical" evidence="5">
    <location>
        <begin position="432"/>
        <end position="450"/>
    </location>
</feature>
<dbReference type="InterPro" id="IPR011990">
    <property type="entry name" value="TPR-like_helical_dom_sf"/>
</dbReference>
<dbReference type="Gene3D" id="1.25.40.10">
    <property type="entry name" value="Tetratricopeptide repeat domain"/>
    <property type="match status" value="1"/>
</dbReference>
<feature type="transmembrane region" description="Helical" evidence="5">
    <location>
        <begin position="341"/>
        <end position="365"/>
    </location>
</feature>
<gene>
    <name evidence="7" type="ORF">SDC9_55982</name>
</gene>
<evidence type="ECO:0000256" key="3">
    <source>
        <dbReference type="ARBA" id="ARBA00022989"/>
    </source>
</evidence>
<evidence type="ECO:0000256" key="2">
    <source>
        <dbReference type="ARBA" id="ARBA00022692"/>
    </source>
</evidence>
<protein>
    <recommendedName>
        <fullName evidence="6">O-antigen ligase-related domain-containing protein</fullName>
    </recommendedName>
</protein>
<feature type="transmembrane region" description="Helical" evidence="5">
    <location>
        <begin position="394"/>
        <end position="411"/>
    </location>
</feature>
<dbReference type="Pfam" id="PF04932">
    <property type="entry name" value="Wzy_C"/>
    <property type="match status" value="1"/>
</dbReference>
<feature type="transmembrane region" description="Helical" evidence="5">
    <location>
        <begin position="255"/>
        <end position="274"/>
    </location>
</feature>
<keyword evidence="2 5" id="KW-0812">Transmembrane</keyword>
<feature type="transmembrane region" description="Helical" evidence="5">
    <location>
        <begin position="7"/>
        <end position="26"/>
    </location>
</feature>
<evidence type="ECO:0000313" key="7">
    <source>
        <dbReference type="EMBL" id="MPM09660.1"/>
    </source>
</evidence>
<feature type="transmembrane region" description="Helical" evidence="5">
    <location>
        <begin position="162"/>
        <end position="180"/>
    </location>
</feature>
<name>A0A644X0J8_9ZZZZ</name>
<keyword evidence="4 5" id="KW-0472">Membrane</keyword>
<feature type="transmembrane region" description="Helical" evidence="5">
    <location>
        <begin position="192"/>
        <end position="212"/>
    </location>
</feature>
<feature type="domain" description="O-antigen ligase-related" evidence="6">
    <location>
        <begin position="204"/>
        <end position="357"/>
    </location>
</feature>
<sequence length="616" mass="70960">MGKVITYILVCFSGFLTLATVLLMWPELVNGMLVGQQIWFQWLSMLFVGSAAFMWFFNKNKVDLIFTLPDFLVLLLGTLILYSYNWELTPAYSRFVFTLQLLPFWFSLRLTFVFNHKLRYLFILGLIVTGLLEAIWGFRQLYGFTYSNHYLFRLTGSFYNPGPYSGYLAVILPLALDLALKYRDYSRIWSIGIKNLLFWFSAVTIVVVITILPAGMSRSAWIAAGISCAWIAWIRLSGKEMFLDLWKKYRRCRMLAVFSIMLLLIWGGVGVYMLKKDSANGRLLMWKVATMSFSDNPVIGTGLGGFAAPYASAQEAYFASGEATDSEKLVAGTPDYLLNEYIQLILEQGLSGFLCFALLIAFCLYRGSRNKQTAACGGLIALSVFAFSSYPLQLPSFCIVLTILLAICLIPQGSQVQETVAYKRVFLPKISFSRLLALIMCVTCFSIFWLQKDMYSNYKEWSNIKMLHKVKAYEQAAKAYEKLYPLLGYEPAFLFEYAQCLSNQREYLLSNLYLEKATRFKVDPMIYNVMAKNYQAMGNYKEAERWLWKSVHLLPERIYPYYLLTKLYADPGYNKLDKAKEMAQIVLTKKPKVHSLAIREMRNEVMNIFKLENERR</sequence>
<keyword evidence="3 5" id="KW-1133">Transmembrane helix</keyword>
<dbReference type="PANTHER" id="PTHR37422:SF13">
    <property type="entry name" value="LIPOPOLYSACCHARIDE BIOSYNTHESIS PROTEIN PA4999-RELATED"/>
    <property type="match status" value="1"/>
</dbReference>
<dbReference type="InterPro" id="IPR051533">
    <property type="entry name" value="WaaL-like"/>
</dbReference>